<dbReference type="EMBL" id="SNRW01006534">
    <property type="protein sequence ID" value="KAA6382888.1"/>
    <property type="molecule type" value="Genomic_DNA"/>
</dbReference>
<dbReference type="Proteomes" id="UP000324800">
    <property type="component" value="Unassembled WGS sequence"/>
</dbReference>
<comment type="caution">
    <text evidence="1">The sequence shown here is derived from an EMBL/GenBank/DDBJ whole genome shotgun (WGS) entry which is preliminary data.</text>
</comment>
<reference evidence="1 2" key="1">
    <citation type="submission" date="2019-03" db="EMBL/GenBank/DDBJ databases">
        <title>Single cell metagenomics reveals metabolic interactions within the superorganism composed of flagellate Streblomastix strix and complex community of Bacteroidetes bacteria on its surface.</title>
        <authorList>
            <person name="Treitli S.C."/>
            <person name="Kolisko M."/>
            <person name="Husnik F."/>
            <person name="Keeling P."/>
            <person name="Hampl V."/>
        </authorList>
    </citation>
    <scope>NUCLEOTIDE SEQUENCE [LARGE SCALE GENOMIC DNA]</scope>
    <source>
        <strain evidence="1">ST1C</strain>
    </source>
</reference>
<evidence type="ECO:0000313" key="1">
    <source>
        <dbReference type="EMBL" id="KAA6382888.1"/>
    </source>
</evidence>
<protein>
    <submittedName>
        <fullName evidence="1">Uncharacterized protein</fullName>
    </submittedName>
</protein>
<name>A0A5J4VJW3_9EUKA</name>
<gene>
    <name evidence="1" type="ORF">EZS28_021585</name>
</gene>
<accession>A0A5J4VJW3</accession>
<organism evidence="1 2">
    <name type="scientific">Streblomastix strix</name>
    <dbReference type="NCBI Taxonomy" id="222440"/>
    <lineage>
        <taxon>Eukaryota</taxon>
        <taxon>Metamonada</taxon>
        <taxon>Preaxostyla</taxon>
        <taxon>Oxymonadida</taxon>
        <taxon>Streblomastigidae</taxon>
        <taxon>Streblomastix</taxon>
    </lineage>
</organism>
<dbReference type="AlphaFoldDB" id="A0A5J4VJW3"/>
<sequence length="88" mass="9874">MGYSKVLGFALSTTGGNEQEYDEEIRDGLFNICALLSSLHYGVYTFPAQYALSRICEELIDEEGVNEEIESQYNNKGIDADIKDNLQL</sequence>
<proteinExistence type="predicted"/>
<evidence type="ECO:0000313" key="2">
    <source>
        <dbReference type="Proteomes" id="UP000324800"/>
    </source>
</evidence>